<sequence length="35" mass="4166">MKFGSQPLCSQWKLRQERLSPRNSAHIDDIIRVRV</sequence>
<proteinExistence type="predicted"/>
<accession>A0ABV5F0X6</accession>
<dbReference type="Pfam" id="PF13438">
    <property type="entry name" value="DUF4113"/>
    <property type="match status" value="1"/>
</dbReference>
<evidence type="ECO:0000313" key="3">
    <source>
        <dbReference type="Proteomes" id="UP001589605"/>
    </source>
</evidence>
<evidence type="ECO:0000313" key="2">
    <source>
        <dbReference type="EMBL" id="MFB9053113.1"/>
    </source>
</evidence>
<feature type="domain" description="DUF4113" evidence="1">
    <location>
        <begin position="2"/>
        <end position="33"/>
    </location>
</feature>
<name>A0ABV5F0X6_9FLAO</name>
<dbReference type="Proteomes" id="UP001589605">
    <property type="component" value="Unassembled WGS sequence"/>
</dbReference>
<evidence type="ECO:0000259" key="1">
    <source>
        <dbReference type="Pfam" id="PF13438"/>
    </source>
</evidence>
<keyword evidence="3" id="KW-1185">Reference proteome</keyword>
<dbReference type="InterPro" id="IPR025188">
    <property type="entry name" value="DUF4113"/>
</dbReference>
<gene>
    <name evidence="2" type="ORF">ACFFVB_08465</name>
</gene>
<organism evidence="2 3">
    <name type="scientific">Formosa undariae</name>
    <dbReference type="NCBI Taxonomy" id="1325436"/>
    <lineage>
        <taxon>Bacteria</taxon>
        <taxon>Pseudomonadati</taxon>
        <taxon>Bacteroidota</taxon>
        <taxon>Flavobacteriia</taxon>
        <taxon>Flavobacteriales</taxon>
        <taxon>Flavobacteriaceae</taxon>
        <taxon>Formosa</taxon>
    </lineage>
</organism>
<comment type="caution">
    <text evidence="2">The sequence shown here is derived from an EMBL/GenBank/DDBJ whole genome shotgun (WGS) entry which is preliminary data.</text>
</comment>
<dbReference type="EMBL" id="JBHMEZ010000009">
    <property type="protein sequence ID" value="MFB9053113.1"/>
    <property type="molecule type" value="Genomic_DNA"/>
</dbReference>
<protein>
    <submittedName>
        <fullName evidence="2">DUF4113 domain-containing protein</fullName>
    </submittedName>
</protein>
<dbReference type="RefSeq" id="WP_382382303.1">
    <property type="nucleotide sequence ID" value="NZ_JBHMEZ010000009.1"/>
</dbReference>
<reference evidence="2 3" key="1">
    <citation type="submission" date="2024-09" db="EMBL/GenBank/DDBJ databases">
        <authorList>
            <person name="Sun Q."/>
            <person name="Mori K."/>
        </authorList>
    </citation>
    <scope>NUCLEOTIDE SEQUENCE [LARGE SCALE GENOMIC DNA]</scope>
    <source>
        <strain evidence="2 3">CECT 8286</strain>
    </source>
</reference>